<dbReference type="Proteomes" id="UP000647133">
    <property type="component" value="Unassembled WGS sequence"/>
</dbReference>
<proteinExistence type="predicted"/>
<gene>
    <name evidence="1" type="ORF">IFO69_19060</name>
</gene>
<dbReference type="RefSeq" id="WP_192011728.1">
    <property type="nucleotide sequence ID" value="NZ_JACYTQ010000008.1"/>
</dbReference>
<reference evidence="1 2" key="1">
    <citation type="submission" date="2020-09" db="EMBL/GenBank/DDBJ databases">
        <title>Echinicola sp. CAU 1574 isolated from sand of Sido Beach.</title>
        <authorList>
            <person name="Kim W."/>
        </authorList>
    </citation>
    <scope>NUCLEOTIDE SEQUENCE [LARGE SCALE GENOMIC DNA]</scope>
    <source>
        <strain evidence="1 2">CAU 1574</strain>
    </source>
</reference>
<keyword evidence="2" id="KW-1185">Reference proteome</keyword>
<evidence type="ECO:0000313" key="2">
    <source>
        <dbReference type="Proteomes" id="UP000647133"/>
    </source>
</evidence>
<comment type="caution">
    <text evidence="1">The sequence shown here is derived from an EMBL/GenBank/DDBJ whole genome shotgun (WGS) entry which is preliminary data.</text>
</comment>
<protein>
    <submittedName>
        <fullName evidence="1">Uncharacterized protein</fullName>
    </submittedName>
</protein>
<accession>A0ABR9APZ4</accession>
<evidence type="ECO:0000313" key="1">
    <source>
        <dbReference type="EMBL" id="MBD8490860.1"/>
    </source>
</evidence>
<name>A0ABR9APZ4_9BACT</name>
<dbReference type="EMBL" id="JACYTQ010000008">
    <property type="protein sequence ID" value="MBD8490860.1"/>
    <property type="molecule type" value="Genomic_DNA"/>
</dbReference>
<sequence length="65" mass="7060">MLQVTKFNTVFPLLIFPTFSIDEKVGKPKGRQAGNLGYGASRTVVGTGPSNRANFVFDYGSFDSI</sequence>
<organism evidence="1 2">
    <name type="scientific">Echinicola arenosa</name>
    <dbReference type="NCBI Taxonomy" id="2774144"/>
    <lineage>
        <taxon>Bacteria</taxon>
        <taxon>Pseudomonadati</taxon>
        <taxon>Bacteroidota</taxon>
        <taxon>Cytophagia</taxon>
        <taxon>Cytophagales</taxon>
        <taxon>Cyclobacteriaceae</taxon>
        <taxon>Echinicola</taxon>
    </lineage>
</organism>